<protein>
    <submittedName>
        <fullName evidence="2">10278_t:CDS:1</fullName>
    </submittedName>
</protein>
<organism evidence="2 3">
    <name type="scientific">Gigaspora margarita</name>
    <dbReference type="NCBI Taxonomy" id="4874"/>
    <lineage>
        <taxon>Eukaryota</taxon>
        <taxon>Fungi</taxon>
        <taxon>Fungi incertae sedis</taxon>
        <taxon>Mucoromycota</taxon>
        <taxon>Glomeromycotina</taxon>
        <taxon>Glomeromycetes</taxon>
        <taxon>Diversisporales</taxon>
        <taxon>Gigasporaceae</taxon>
        <taxon>Gigaspora</taxon>
    </lineage>
</organism>
<dbReference type="EMBL" id="CAJVQB010032290">
    <property type="protein sequence ID" value="CAG8818121.1"/>
    <property type="molecule type" value="Genomic_DNA"/>
</dbReference>
<feature type="coiled-coil region" evidence="1">
    <location>
        <begin position="8"/>
        <end position="39"/>
    </location>
</feature>
<keyword evidence="3" id="KW-1185">Reference proteome</keyword>
<accession>A0ABN7W7X5</accession>
<keyword evidence="1" id="KW-0175">Coiled coil</keyword>
<evidence type="ECO:0000256" key="1">
    <source>
        <dbReference type="SAM" id="Coils"/>
    </source>
</evidence>
<dbReference type="Proteomes" id="UP000789901">
    <property type="component" value="Unassembled WGS sequence"/>
</dbReference>
<feature type="non-terminal residue" evidence="2">
    <location>
        <position position="60"/>
    </location>
</feature>
<evidence type="ECO:0000313" key="2">
    <source>
        <dbReference type="EMBL" id="CAG8818121.1"/>
    </source>
</evidence>
<gene>
    <name evidence="2" type="ORF">GMARGA_LOCUS26975</name>
</gene>
<comment type="caution">
    <text evidence="2">The sequence shown here is derived from an EMBL/GenBank/DDBJ whole genome shotgun (WGS) entry which is preliminary data.</text>
</comment>
<sequence length="60" mass="7062">MANKQSKINSLEEGIFKLNAKLKQVLKEYKFKFIKLEQNDKDTALENAKFKARVAKFEQK</sequence>
<name>A0ABN7W7X5_GIGMA</name>
<proteinExistence type="predicted"/>
<reference evidence="2 3" key="1">
    <citation type="submission" date="2021-06" db="EMBL/GenBank/DDBJ databases">
        <authorList>
            <person name="Kallberg Y."/>
            <person name="Tangrot J."/>
            <person name="Rosling A."/>
        </authorList>
    </citation>
    <scope>NUCLEOTIDE SEQUENCE [LARGE SCALE GENOMIC DNA]</scope>
    <source>
        <strain evidence="2 3">120-4 pot B 10/14</strain>
    </source>
</reference>
<evidence type="ECO:0000313" key="3">
    <source>
        <dbReference type="Proteomes" id="UP000789901"/>
    </source>
</evidence>